<dbReference type="EMBL" id="UPXZ01000036">
    <property type="protein sequence ID" value="VBB46924.1"/>
    <property type="molecule type" value="Genomic_DNA"/>
</dbReference>
<dbReference type="AlphaFoldDB" id="A0A653AGW2"/>
<feature type="signal peptide" evidence="1">
    <location>
        <begin position="1"/>
        <end position="18"/>
    </location>
</feature>
<name>A0A653AGW2_9BACT</name>
<gene>
    <name evidence="2" type="ORF">TRIP_D410187</name>
</gene>
<protein>
    <submittedName>
        <fullName evidence="2">Uncharacterized protein</fullName>
    </submittedName>
</protein>
<evidence type="ECO:0000313" key="2">
    <source>
        <dbReference type="EMBL" id="VBB46924.1"/>
    </source>
</evidence>
<evidence type="ECO:0000256" key="1">
    <source>
        <dbReference type="SAM" id="SignalP"/>
    </source>
</evidence>
<accession>A0A653AGW2</accession>
<proteinExistence type="predicted"/>
<organism evidence="2">
    <name type="scientific">uncultured Paludibacter sp</name>
    <dbReference type="NCBI Taxonomy" id="497635"/>
    <lineage>
        <taxon>Bacteria</taxon>
        <taxon>Pseudomonadati</taxon>
        <taxon>Bacteroidota</taxon>
        <taxon>Bacteroidia</taxon>
        <taxon>Bacteroidales</taxon>
        <taxon>Paludibacteraceae</taxon>
        <taxon>Paludibacter</taxon>
        <taxon>environmental samples</taxon>
    </lineage>
</organism>
<sequence>MKLIVKILIFCFACPLFGQNKNDTVFIENDSVHKIFIDYNKNSKYYNEINNFKFDDFDKSTYKNSLKQLKERNQNLNKDKPVIPWKNWIEIEKYKGKFYAYKPCDFLFHYKASINDTTFIDWTGEGSYANKIINQKKIDSKTYVFKLINTYYNYRQEVIIHIIDVQKGIAVFEYIFRDGEKRKFYMIASEKLNKIPIIVYNCNQKGEEFEFDDTEKIDIKIKEGK</sequence>
<reference evidence="2" key="1">
    <citation type="submission" date="2018-07" db="EMBL/GenBank/DDBJ databases">
        <authorList>
            <consortium name="Genoscope - CEA"/>
            <person name="William W."/>
        </authorList>
    </citation>
    <scope>NUCLEOTIDE SEQUENCE</scope>
    <source>
        <strain evidence="2">IK1</strain>
    </source>
</reference>
<feature type="chain" id="PRO_5024984592" evidence="1">
    <location>
        <begin position="19"/>
        <end position="225"/>
    </location>
</feature>
<keyword evidence="1" id="KW-0732">Signal</keyword>